<reference evidence="3" key="1">
    <citation type="submission" date="2021-01" db="EMBL/GenBank/DDBJ databases">
        <authorList>
            <person name="Kaushik A."/>
        </authorList>
    </citation>
    <scope>NUCLEOTIDE SEQUENCE</scope>
    <source>
        <strain evidence="3">AG1-1A</strain>
    </source>
</reference>
<name>A0A8H3CKC8_9AGAM</name>
<evidence type="ECO:0000313" key="4">
    <source>
        <dbReference type="Proteomes" id="UP000663840"/>
    </source>
</evidence>
<organism evidence="3 4">
    <name type="scientific">Rhizoctonia solani</name>
    <dbReference type="NCBI Taxonomy" id="456999"/>
    <lineage>
        <taxon>Eukaryota</taxon>
        <taxon>Fungi</taxon>
        <taxon>Dikarya</taxon>
        <taxon>Basidiomycota</taxon>
        <taxon>Agaricomycotina</taxon>
        <taxon>Agaricomycetes</taxon>
        <taxon>Cantharellales</taxon>
        <taxon>Ceratobasidiaceae</taxon>
        <taxon>Rhizoctonia</taxon>
    </lineage>
</organism>
<comment type="caution">
    <text evidence="3">The sequence shown here is derived from an EMBL/GenBank/DDBJ whole genome shotgun (WGS) entry which is preliminary data.</text>
</comment>
<evidence type="ECO:0000256" key="1">
    <source>
        <dbReference type="SAM" id="Phobius"/>
    </source>
</evidence>
<keyword evidence="1" id="KW-0472">Membrane</keyword>
<feature type="transmembrane region" description="Helical" evidence="1">
    <location>
        <begin position="25"/>
        <end position="43"/>
    </location>
</feature>
<feature type="transmembrane region" description="Helical" evidence="1">
    <location>
        <begin position="192"/>
        <end position="213"/>
    </location>
</feature>
<protein>
    <recommendedName>
        <fullName evidence="2">DUF6533 domain-containing protein</fullName>
    </recommendedName>
</protein>
<keyword evidence="1" id="KW-1133">Transmembrane helix</keyword>
<accession>A0A8H3CKC8</accession>
<feature type="domain" description="DUF6533" evidence="2">
    <location>
        <begin position="25"/>
        <end position="68"/>
    </location>
</feature>
<sequence length="418" mass="46542">MASSPGLEYVTLAHHFQLSRLAAKYFMLASFVFMIYDHMITFAEEVDRVWQREWTGATWLFFLNRYLTELQFIVNLVSFHDPYWTGKVGDPVDPNYIAICEDFIPFPGASTLISIAIAEKPTVHPLTQLFPVQTDEATALYQRNPWILVLLGVSWVGQVIVMGTVMRHPTRLRLPEGFVGCIQGGEGSYVGAFWLAPLATDSLVFLLTVFKSLGYIYKTKCRVPLIHVVLRDGILYFAIILFANLLNCFLYYLAPASIKVIGASFSQIITVVMISRLQLNLRSESICFTPRMPTSQLPPLSSPPIREKEKQVSGTVSTLSYYFGATVEDLGKDLAMYQDVPDDGTEMTKITEGPRCSCAKLKCAGHGFGCEPAVELEMGPMRPISSGMTGFAVNEVAYLDRVVLVSPVIVEGRSREGV</sequence>
<evidence type="ECO:0000313" key="3">
    <source>
        <dbReference type="EMBL" id="CAE6488816.1"/>
    </source>
</evidence>
<gene>
    <name evidence="3" type="ORF">RDB_LOCUS145021</name>
</gene>
<dbReference type="Pfam" id="PF20151">
    <property type="entry name" value="DUF6533"/>
    <property type="match status" value="1"/>
</dbReference>
<dbReference type="AlphaFoldDB" id="A0A8H3CKC8"/>
<feature type="transmembrane region" description="Helical" evidence="1">
    <location>
        <begin position="146"/>
        <end position="166"/>
    </location>
</feature>
<dbReference type="Proteomes" id="UP000663840">
    <property type="component" value="Unassembled WGS sequence"/>
</dbReference>
<dbReference type="EMBL" id="CAJMWR010004198">
    <property type="protein sequence ID" value="CAE6488816.1"/>
    <property type="molecule type" value="Genomic_DNA"/>
</dbReference>
<evidence type="ECO:0000259" key="2">
    <source>
        <dbReference type="Pfam" id="PF20151"/>
    </source>
</evidence>
<dbReference type="InterPro" id="IPR045340">
    <property type="entry name" value="DUF6533"/>
</dbReference>
<proteinExistence type="predicted"/>
<keyword evidence="1" id="KW-0812">Transmembrane</keyword>
<feature type="transmembrane region" description="Helical" evidence="1">
    <location>
        <begin position="234"/>
        <end position="254"/>
    </location>
</feature>